<keyword evidence="3" id="KW-0309">Germination</keyword>
<evidence type="ECO:0000256" key="4">
    <source>
        <dbReference type="ARBA" id="ARBA00022729"/>
    </source>
</evidence>
<dbReference type="InterPro" id="IPR008844">
    <property type="entry name" value="Spore_GerAC-like"/>
</dbReference>
<evidence type="ECO:0000313" key="10">
    <source>
        <dbReference type="EMBL" id="RRJ62479.1"/>
    </source>
</evidence>
<sequence>MVSKVSRRTPCFLLTLVLVPFVLTGCWDRIEVNDIAFVLGSSTDKEGGLIRSTVQIALPSSLGGAGSEGGGGGTSGSKTFLMLSKSAETMYVANKEMQNSLSRVLNYSHRRVTLFGEEFARSGIGEQIDNLARFPQNRLTTYVVVTRGPAYKVLGADAPIEQNPSEMVREIAKSGMKAPMSVQKLSNQLLTEGIDPAIPVVTLGESAPEKVGNSQSLVRLDGLGVFRTDKLVGFLDVKEAALALLAMNEAINPKVSVPYAGGGPNQMISISLNETNTRIRTRLKNSQITADIYIQAKGLLVENTSNANLESTMMGKLEKQCNDFVAEGVHEVADKLLKEYRSDVFGLGNTFHNTYPSEWEKVHNRWNDMLPEIKVRVHSHVHLENTGELINSLGVREDRLRND</sequence>
<keyword evidence="4" id="KW-0732">Signal</keyword>
<feature type="domain" description="Spore germination GerAC-like C-terminal" evidence="8">
    <location>
        <begin position="221"/>
        <end position="387"/>
    </location>
</feature>
<dbReference type="AlphaFoldDB" id="A0A3P3TYP9"/>
<evidence type="ECO:0000256" key="3">
    <source>
        <dbReference type="ARBA" id="ARBA00022544"/>
    </source>
</evidence>
<dbReference type="InterPro" id="IPR057336">
    <property type="entry name" value="GerAC_N"/>
</dbReference>
<evidence type="ECO:0000256" key="5">
    <source>
        <dbReference type="ARBA" id="ARBA00023136"/>
    </source>
</evidence>
<dbReference type="PROSITE" id="PS51257">
    <property type="entry name" value="PROKAR_LIPOPROTEIN"/>
    <property type="match status" value="1"/>
</dbReference>
<accession>A0A3P3TYP9</accession>
<dbReference type="GO" id="GO:0016020">
    <property type="term" value="C:membrane"/>
    <property type="evidence" value="ECO:0007669"/>
    <property type="project" value="UniProtKB-SubCell"/>
</dbReference>
<evidence type="ECO:0000259" key="8">
    <source>
        <dbReference type="Pfam" id="PF05504"/>
    </source>
</evidence>
<organism evidence="10 11">
    <name type="scientific">Paenibacillus oralis</name>
    <dbReference type="NCBI Taxonomy" id="2490856"/>
    <lineage>
        <taxon>Bacteria</taxon>
        <taxon>Bacillati</taxon>
        <taxon>Bacillota</taxon>
        <taxon>Bacilli</taxon>
        <taxon>Bacillales</taxon>
        <taxon>Paenibacillaceae</taxon>
        <taxon>Paenibacillus</taxon>
    </lineage>
</organism>
<evidence type="ECO:0000313" key="11">
    <source>
        <dbReference type="Proteomes" id="UP000267017"/>
    </source>
</evidence>
<dbReference type="Proteomes" id="UP000267017">
    <property type="component" value="Unassembled WGS sequence"/>
</dbReference>
<keyword evidence="5" id="KW-0472">Membrane</keyword>
<dbReference type="Pfam" id="PF25198">
    <property type="entry name" value="Spore_GerAC_N"/>
    <property type="match status" value="1"/>
</dbReference>
<dbReference type="OrthoDB" id="9816067at2"/>
<evidence type="ECO:0000256" key="7">
    <source>
        <dbReference type="ARBA" id="ARBA00023288"/>
    </source>
</evidence>
<comment type="subcellular location">
    <subcellularLocation>
        <location evidence="1">Membrane</location>
        <topology evidence="1">Lipid-anchor</topology>
    </subcellularLocation>
</comment>
<keyword evidence="7" id="KW-0449">Lipoprotein</keyword>
<gene>
    <name evidence="10" type="ORF">EHV15_05550</name>
</gene>
<keyword evidence="6" id="KW-0564">Palmitate</keyword>
<proteinExistence type="inferred from homology"/>
<protein>
    <submittedName>
        <fullName evidence="10">Ger(X)C family spore germination protein</fullName>
    </submittedName>
</protein>
<dbReference type="Gene3D" id="3.30.300.210">
    <property type="entry name" value="Nutrient germinant receptor protein C, domain 3"/>
    <property type="match status" value="1"/>
</dbReference>
<dbReference type="GO" id="GO:0009847">
    <property type="term" value="P:spore germination"/>
    <property type="evidence" value="ECO:0007669"/>
    <property type="project" value="InterPro"/>
</dbReference>
<keyword evidence="11" id="KW-1185">Reference proteome</keyword>
<dbReference type="InterPro" id="IPR038501">
    <property type="entry name" value="Spore_GerAC_C_sf"/>
</dbReference>
<comment type="caution">
    <text evidence="10">The sequence shown here is derived from an EMBL/GenBank/DDBJ whole genome shotgun (WGS) entry which is preliminary data.</text>
</comment>
<dbReference type="PANTHER" id="PTHR35789">
    <property type="entry name" value="SPORE GERMINATION PROTEIN B3"/>
    <property type="match status" value="1"/>
</dbReference>
<dbReference type="EMBL" id="RRCN01000001">
    <property type="protein sequence ID" value="RRJ62479.1"/>
    <property type="molecule type" value="Genomic_DNA"/>
</dbReference>
<evidence type="ECO:0000259" key="9">
    <source>
        <dbReference type="Pfam" id="PF25198"/>
    </source>
</evidence>
<evidence type="ECO:0000256" key="6">
    <source>
        <dbReference type="ARBA" id="ARBA00023139"/>
    </source>
</evidence>
<dbReference type="InterPro" id="IPR046953">
    <property type="entry name" value="Spore_GerAC-like_C"/>
</dbReference>
<dbReference type="PANTHER" id="PTHR35789:SF1">
    <property type="entry name" value="SPORE GERMINATION PROTEIN B3"/>
    <property type="match status" value="1"/>
</dbReference>
<dbReference type="NCBIfam" id="TIGR02887">
    <property type="entry name" value="spore_ger_x_C"/>
    <property type="match status" value="1"/>
</dbReference>
<dbReference type="Pfam" id="PF05504">
    <property type="entry name" value="Spore_GerAC"/>
    <property type="match status" value="1"/>
</dbReference>
<evidence type="ECO:0000256" key="2">
    <source>
        <dbReference type="ARBA" id="ARBA00007886"/>
    </source>
</evidence>
<reference evidence="10 11" key="1">
    <citation type="submission" date="2018-11" db="EMBL/GenBank/DDBJ databases">
        <title>Genome sequencing of Paenibacillus sp. KCOM 3021 (= ChDC PVNT-B20).</title>
        <authorList>
            <person name="Kook J.-K."/>
            <person name="Park S.-N."/>
            <person name="Lim Y.K."/>
        </authorList>
    </citation>
    <scope>NUCLEOTIDE SEQUENCE [LARGE SCALE GENOMIC DNA]</scope>
    <source>
        <strain evidence="10 11">KCOM 3021</strain>
    </source>
</reference>
<comment type="similarity">
    <text evidence="2">Belongs to the GerABKC lipoprotein family.</text>
</comment>
<name>A0A3P3TYP9_9BACL</name>
<feature type="domain" description="Spore germination protein N-terminal" evidence="9">
    <location>
        <begin position="28"/>
        <end position="202"/>
    </location>
</feature>
<evidence type="ECO:0000256" key="1">
    <source>
        <dbReference type="ARBA" id="ARBA00004635"/>
    </source>
</evidence>